<dbReference type="GO" id="GO:0003921">
    <property type="term" value="F:GMP synthase activity"/>
    <property type="evidence" value="ECO:0007669"/>
    <property type="project" value="InterPro"/>
</dbReference>
<keyword evidence="5" id="KW-1185">Reference proteome</keyword>
<feature type="region of interest" description="Disordered" evidence="2">
    <location>
        <begin position="773"/>
        <end position="822"/>
    </location>
</feature>
<feature type="compositionally biased region" description="Basic and acidic residues" evidence="2">
    <location>
        <begin position="805"/>
        <end position="815"/>
    </location>
</feature>
<dbReference type="PROSITE" id="PS51553">
    <property type="entry name" value="GMPS_ATP_PPASE"/>
    <property type="match status" value="1"/>
</dbReference>
<evidence type="ECO:0000256" key="2">
    <source>
        <dbReference type="SAM" id="MobiDB-lite"/>
    </source>
</evidence>
<feature type="binding site" evidence="1">
    <location>
        <begin position="99"/>
        <end position="105"/>
    </location>
    <ligand>
        <name>ATP</name>
        <dbReference type="ChEBI" id="CHEBI:30616"/>
    </ligand>
</feature>
<dbReference type="PANTHER" id="PTHR31390">
    <property type="entry name" value="EXPRESSED PROTEIN"/>
    <property type="match status" value="1"/>
</dbReference>
<evidence type="ECO:0000256" key="1">
    <source>
        <dbReference type="PROSITE-ProRule" id="PRU00886"/>
    </source>
</evidence>
<protein>
    <recommendedName>
        <fullName evidence="3">GMPS ATP-PPase domain-containing protein</fullName>
    </recommendedName>
</protein>
<sequence length="822" mass="91863">MVWMSHGDEVVKLPEGFTVVARSLPGSVEAIENHSRRFYGLQYHPEVTHSPQGMETLWHFLFDVCGVTADWKMQDVLEEEIKVIKRMVGPDEHVICALSGGVDSTVAATLVHKAIGDRLHCVFVDNGLLRYKERERVIPTLESNLHLLVTCIDTSDQFLSILRAYRIPTTPSIIILVRKTLPGLSLLVERTKPKPCDISFLPLRRVQAYRIPTTPSIIILVRKTLPGLSLLVERTKPKPCDISFLPLRRVQGLYRHGASAAKQHPGLKLFILLLTTVWKKRKRVSSKTKFKVQSNGTENGGEALYEQDIVDTLTKSFSAKVGISYPPCQLERDPFRLSTKTWLSPFKKMLNPIMKSKSQRNPSLMEREDTGVRTIDSASIRRNSMYCKFLSNDFLKATEKLEPIGRVIKRDQWLVSSSSPAHVRGTLRLHYKHGIPYFEFSTKVPEDVLSAKAWRTDHAINWVYTFYSCKKRGNNIGSRKKDRKGQSFLMIGQMQVSSYLCLETSCNVTSNQSIVTEFILYDIAQARRSFAVKERSQCSSDSIQPVDISAGDLVIGSPLEAKCPTEPANCQYPVRHALSEGDYDASSFYPWEPADLHSHLEIAAIVIQIPSNQRECIKNVEMNANITREHLNLSSVSTIDQIRGTISSNWNPANVKVVTPSGTHGLAATENGCPSSLLDRWRSGGGCDCGGWDMACPIFVFGNSSGVVADCPTMGSQPPVALFFQGRKENTSAFSLSPDEGGGLYSVHFHAQLSSLQAFSICIAILHSSETSPMVDQQSRQRLHSDSLKLPPREEVKHKGSKKPGRNEPQRRESNRSIIDSS</sequence>
<proteinExistence type="predicted"/>
<dbReference type="Pfam" id="PF12043">
    <property type="entry name" value="DUF3527"/>
    <property type="match status" value="1"/>
</dbReference>
<dbReference type="AlphaFoldDB" id="A0A8K0III6"/>
<dbReference type="InterPro" id="IPR014729">
    <property type="entry name" value="Rossmann-like_a/b/a_fold"/>
</dbReference>
<dbReference type="PROSITE" id="PS51273">
    <property type="entry name" value="GATASE_TYPE_1"/>
    <property type="match status" value="1"/>
</dbReference>
<keyword evidence="1" id="KW-0547">Nucleotide-binding</keyword>
<dbReference type="Pfam" id="PF00117">
    <property type="entry name" value="GATase"/>
    <property type="match status" value="1"/>
</dbReference>
<reference evidence="4" key="1">
    <citation type="journal article" date="2017" name="Gigascience">
        <title>The genome draft of coconut (Cocos nucifera).</title>
        <authorList>
            <person name="Xiao Y."/>
            <person name="Xu P."/>
            <person name="Fan H."/>
            <person name="Baudouin L."/>
            <person name="Xia W."/>
            <person name="Bocs S."/>
            <person name="Xu J."/>
            <person name="Li Q."/>
            <person name="Guo A."/>
            <person name="Zhou L."/>
            <person name="Li J."/>
            <person name="Wu Y."/>
            <person name="Ma Z."/>
            <person name="Armero A."/>
            <person name="Issali A.E."/>
            <person name="Liu N."/>
            <person name="Peng M."/>
            <person name="Yang Y."/>
        </authorList>
    </citation>
    <scope>NUCLEOTIDE SEQUENCE</scope>
    <source>
        <tissue evidence="4">Spear leaf of Hainan Tall coconut</tissue>
    </source>
</reference>
<evidence type="ECO:0000313" key="5">
    <source>
        <dbReference type="Proteomes" id="UP000797356"/>
    </source>
</evidence>
<dbReference type="InterPro" id="IPR017926">
    <property type="entry name" value="GATASE"/>
</dbReference>
<reference evidence="4" key="2">
    <citation type="submission" date="2019-07" db="EMBL/GenBank/DDBJ databases">
        <authorList>
            <person name="Yang Y."/>
            <person name="Bocs S."/>
            <person name="Baudouin L."/>
        </authorList>
    </citation>
    <scope>NUCLEOTIDE SEQUENCE</scope>
    <source>
        <tissue evidence="4">Spear leaf of Hainan Tall coconut</tissue>
    </source>
</reference>
<keyword evidence="1" id="KW-0067">ATP-binding</keyword>
<dbReference type="PANTHER" id="PTHR31390:SF0">
    <property type="entry name" value="DOMAIN PROTEIN, PUTATIVE (DUF3527)-RELATED"/>
    <property type="match status" value="1"/>
</dbReference>
<dbReference type="Gene3D" id="3.40.50.880">
    <property type="match status" value="1"/>
</dbReference>
<dbReference type="SUPFAM" id="SSF52317">
    <property type="entry name" value="Class I glutamine amidotransferase-like"/>
    <property type="match status" value="1"/>
</dbReference>
<accession>A0A8K0III6</accession>
<comment type="caution">
    <text evidence="4">The sequence shown here is derived from an EMBL/GenBank/DDBJ whole genome shotgun (WGS) entry which is preliminary data.</text>
</comment>
<dbReference type="InterPro" id="IPR025777">
    <property type="entry name" value="GMPS_ATP_PPase_dom"/>
</dbReference>
<dbReference type="OrthoDB" id="1939710at2759"/>
<dbReference type="EMBL" id="CM017879">
    <property type="protein sequence ID" value="KAG1359588.1"/>
    <property type="molecule type" value="Genomic_DNA"/>
</dbReference>
<dbReference type="GO" id="GO:0005524">
    <property type="term" value="F:ATP binding"/>
    <property type="evidence" value="ECO:0007669"/>
    <property type="project" value="UniProtKB-UniRule"/>
</dbReference>
<dbReference type="InterPro" id="IPR029062">
    <property type="entry name" value="Class_I_gatase-like"/>
</dbReference>
<evidence type="ECO:0000313" key="4">
    <source>
        <dbReference type="EMBL" id="KAG1359588.1"/>
    </source>
</evidence>
<feature type="compositionally biased region" description="Basic and acidic residues" evidence="2">
    <location>
        <begin position="783"/>
        <end position="798"/>
    </location>
</feature>
<dbReference type="Gene3D" id="3.40.50.620">
    <property type="entry name" value="HUPs"/>
    <property type="match status" value="1"/>
</dbReference>
<feature type="domain" description="GMPS ATP-PPase" evidence="3">
    <location>
        <begin position="71"/>
        <end position="163"/>
    </location>
</feature>
<keyword evidence="1" id="KW-0332">GMP biosynthesis</keyword>
<dbReference type="SUPFAM" id="SSF52402">
    <property type="entry name" value="Adenine nucleotide alpha hydrolases-like"/>
    <property type="match status" value="1"/>
</dbReference>
<organism evidence="4 5">
    <name type="scientific">Cocos nucifera</name>
    <name type="common">Coconut palm</name>
    <dbReference type="NCBI Taxonomy" id="13894"/>
    <lineage>
        <taxon>Eukaryota</taxon>
        <taxon>Viridiplantae</taxon>
        <taxon>Streptophyta</taxon>
        <taxon>Embryophyta</taxon>
        <taxon>Tracheophyta</taxon>
        <taxon>Spermatophyta</taxon>
        <taxon>Magnoliopsida</taxon>
        <taxon>Liliopsida</taxon>
        <taxon>Arecaceae</taxon>
        <taxon>Arecoideae</taxon>
        <taxon>Cocoseae</taxon>
        <taxon>Attaleinae</taxon>
        <taxon>Cocos</taxon>
    </lineage>
</organism>
<evidence type="ECO:0000259" key="3">
    <source>
        <dbReference type="PROSITE" id="PS51553"/>
    </source>
</evidence>
<keyword evidence="1" id="KW-0658">Purine biosynthesis</keyword>
<gene>
    <name evidence="4" type="ORF">COCNU_08G010340</name>
</gene>
<dbReference type="Proteomes" id="UP000797356">
    <property type="component" value="Chromosome 8"/>
</dbReference>
<name>A0A8K0III6_COCNU</name>
<dbReference type="InterPro" id="IPR021916">
    <property type="entry name" value="DUF3527"/>
</dbReference>